<evidence type="ECO:0000313" key="2">
    <source>
        <dbReference type="EMBL" id="CAF0774268.1"/>
    </source>
</evidence>
<keyword evidence="1" id="KW-0472">Membrane</keyword>
<gene>
    <name evidence="2" type="ORF">RFH988_LOCUS2537</name>
</gene>
<proteinExistence type="predicted"/>
<dbReference type="OrthoDB" id="525839at2759"/>
<keyword evidence="1" id="KW-1133">Transmembrane helix</keyword>
<evidence type="ECO:0000256" key="1">
    <source>
        <dbReference type="SAM" id="Phobius"/>
    </source>
</evidence>
<dbReference type="EMBL" id="CAJNOO010000055">
    <property type="protein sequence ID" value="CAF0774268.1"/>
    <property type="molecule type" value="Genomic_DNA"/>
</dbReference>
<comment type="caution">
    <text evidence="2">The sequence shown here is derived from an EMBL/GenBank/DDBJ whole genome shotgun (WGS) entry which is preliminary data.</text>
</comment>
<organism evidence="2 3">
    <name type="scientific">Rotaria sordida</name>
    <dbReference type="NCBI Taxonomy" id="392033"/>
    <lineage>
        <taxon>Eukaryota</taxon>
        <taxon>Metazoa</taxon>
        <taxon>Spiralia</taxon>
        <taxon>Gnathifera</taxon>
        <taxon>Rotifera</taxon>
        <taxon>Eurotatoria</taxon>
        <taxon>Bdelloidea</taxon>
        <taxon>Philodinida</taxon>
        <taxon>Philodinidae</taxon>
        <taxon>Rotaria</taxon>
    </lineage>
</organism>
<evidence type="ECO:0000313" key="3">
    <source>
        <dbReference type="Proteomes" id="UP000663882"/>
    </source>
</evidence>
<accession>A0A813QW93</accession>
<dbReference type="Proteomes" id="UP000663882">
    <property type="component" value="Unassembled WGS sequence"/>
</dbReference>
<protein>
    <submittedName>
        <fullName evidence="2">Uncharacterized protein</fullName>
    </submittedName>
</protein>
<name>A0A813QW93_9BILA</name>
<keyword evidence="1" id="KW-0812">Transmembrane</keyword>
<dbReference type="AlphaFoldDB" id="A0A813QW93"/>
<feature type="transmembrane region" description="Helical" evidence="1">
    <location>
        <begin position="21"/>
        <end position="40"/>
    </location>
</feature>
<reference evidence="2" key="1">
    <citation type="submission" date="2021-02" db="EMBL/GenBank/DDBJ databases">
        <authorList>
            <person name="Nowell W R."/>
        </authorList>
    </citation>
    <scope>NUCLEOTIDE SEQUENCE</scope>
</reference>
<sequence>MSGPQINTSPFSASVTTEQRIHMVFKCVYLFGFLLCLFSITSCQFNKDHLTKLQALECDEPSVTLHVFSGTSNPVWKINIRQLTKIKQLAYESLYQHNNVTLLSKPTTRIMGYQGFTISCSSDKPVFVHGLSPVEHLLLLGGRHYLSASVIRHVRDHVGEVMSDITHIESNNADCNHVPIVGPDTVPKYDPKSDDEGCFITRQTENNCYAYGTDIVTNTYPQPGRGSGKIWSSNTCVDMGNASVRDGLVYNGTKLPKTPPENGHFAALLIWPDTNFHWIRMDANGYWSHKPGGTPVRNKDNRGLPIVDPSKSDFSPWTQFCSYFIAQPSKLRIK</sequence>